<dbReference type="Proteomes" id="UP000269271">
    <property type="component" value="Unassembled WGS sequence"/>
</dbReference>
<dbReference type="EMBL" id="QTQX01000013">
    <property type="protein sequence ID" value="RQT26048.1"/>
    <property type="molecule type" value="Genomic_DNA"/>
</dbReference>
<protein>
    <submittedName>
        <fullName evidence="1">Uncharacterized protein</fullName>
    </submittedName>
</protein>
<name>A0A3N8QQN3_9BURK</name>
<accession>A0A3N8QQN3</accession>
<evidence type="ECO:0000313" key="2">
    <source>
        <dbReference type="Proteomes" id="UP000269271"/>
    </source>
</evidence>
<dbReference type="AlphaFoldDB" id="A0A3N8QQN3"/>
<dbReference type="RefSeq" id="WP_124618515.1">
    <property type="nucleotide sequence ID" value="NZ_QTQX01000013.1"/>
</dbReference>
<sequence>MNVYLAASDVNLTVPFVDSLGNPVSPAAVSYRVLDEEGAVLLDETSIAFDAVVDAVTVTVPAALNALPAGKARGLRQVELLMDTAAGRVFADAQYLIEGTELLIPGTNSFQTLNKAELVALDIPGLSGWSQASRSERVAAMIQARNNLGQMQYRYRWSENWQNFIFPEFGIYSIVQFSQEQYMSLPIDFRVACERAQIMEADDLLGGDPVLAKRLQGIVSETVGDSSTTFSAIRPNRRLICDRAMKELSRYVVKRTRLSRS</sequence>
<gene>
    <name evidence="1" type="ORF">DF037_20375</name>
</gene>
<comment type="caution">
    <text evidence="1">The sequence shown here is derived from an EMBL/GenBank/DDBJ whole genome shotgun (WGS) entry which is preliminary data.</text>
</comment>
<evidence type="ECO:0000313" key="1">
    <source>
        <dbReference type="EMBL" id="RQT26048.1"/>
    </source>
</evidence>
<reference evidence="1 2" key="1">
    <citation type="submission" date="2018-08" db="EMBL/GenBank/DDBJ databases">
        <title>Comparative analysis of Burkholderia isolates from Puerto Rico.</title>
        <authorList>
            <person name="Hall C."/>
            <person name="Sahl J."/>
            <person name="Wagner D."/>
        </authorList>
    </citation>
    <scope>NUCLEOTIDE SEQUENCE [LARGE SCALE GENOMIC DNA]</scope>
    <source>
        <strain evidence="1 2">Bp9001</strain>
    </source>
</reference>
<proteinExistence type="predicted"/>
<organism evidence="1 2">
    <name type="scientific">Burkholderia contaminans</name>
    <dbReference type="NCBI Taxonomy" id="488447"/>
    <lineage>
        <taxon>Bacteria</taxon>
        <taxon>Pseudomonadati</taxon>
        <taxon>Pseudomonadota</taxon>
        <taxon>Betaproteobacteria</taxon>
        <taxon>Burkholderiales</taxon>
        <taxon>Burkholderiaceae</taxon>
        <taxon>Burkholderia</taxon>
        <taxon>Burkholderia cepacia complex</taxon>
    </lineage>
</organism>